<dbReference type="OrthoDB" id="3774739at2"/>
<keyword evidence="1" id="KW-0472">Membrane</keyword>
<gene>
    <name evidence="2" type="ORF">DSCW_66270</name>
</gene>
<accession>A0A5K7ZEG3</accession>
<feature type="transmembrane region" description="Helical" evidence="1">
    <location>
        <begin position="195"/>
        <end position="215"/>
    </location>
</feature>
<dbReference type="EMBL" id="AP021875">
    <property type="protein sequence ID" value="BBO79210.1"/>
    <property type="molecule type" value="Genomic_DNA"/>
</dbReference>
<feature type="transmembrane region" description="Helical" evidence="1">
    <location>
        <begin position="12"/>
        <end position="32"/>
    </location>
</feature>
<proteinExistence type="predicted"/>
<dbReference type="Proteomes" id="UP000427769">
    <property type="component" value="Chromosome"/>
</dbReference>
<organism evidence="2 3">
    <name type="scientific">Desulfosarcina widdelii</name>
    <dbReference type="NCBI Taxonomy" id="947919"/>
    <lineage>
        <taxon>Bacteria</taxon>
        <taxon>Pseudomonadati</taxon>
        <taxon>Thermodesulfobacteriota</taxon>
        <taxon>Desulfobacteria</taxon>
        <taxon>Desulfobacterales</taxon>
        <taxon>Desulfosarcinaceae</taxon>
        <taxon>Desulfosarcina</taxon>
    </lineage>
</organism>
<keyword evidence="1" id="KW-0812">Transmembrane</keyword>
<evidence type="ECO:0000256" key="1">
    <source>
        <dbReference type="SAM" id="Phobius"/>
    </source>
</evidence>
<feature type="transmembrane region" description="Helical" evidence="1">
    <location>
        <begin position="227"/>
        <end position="246"/>
    </location>
</feature>
<evidence type="ECO:0000313" key="2">
    <source>
        <dbReference type="EMBL" id="BBO79210.1"/>
    </source>
</evidence>
<feature type="transmembrane region" description="Helical" evidence="1">
    <location>
        <begin position="55"/>
        <end position="72"/>
    </location>
</feature>
<name>A0A5K7ZEG3_9BACT</name>
<evidence type="ECO:0000313" key="3">
    <source>
        <dbReference type="Proteomes" id="UP000427769"/>
    </source>
</evidence>
<dbReference type="KEGG" id="dwd:DSCW_66270"/>
<feature type="transmembrane region" description="Helical" evidence="1">
    <location>
        <begin position="121"/>
        <end position="141"/>
    </location>
</feature>
<dbReference type="AlphaFoldDB" id="A0A5K7ZEG3"/>
<keyword evidence="3" id="KW-1185">Reference proteome</keyword>
<keyword evidence="1" id="KW-1133">Transmembrane helix</keyword>
<evidence type="ECO:0008006" key="4">
    <source>
        <dbReference type="Google" id="ProtNLM"/>
    </source>
</evidence>
<reference evidence="2 3" key="1">
    <citation type="submission" date="2019-11" db="EMBL/GenBank/DDBJ databases">
        <title>Comparative genomics of hydrocarbon-degrading Desulfosarcina strains.</title>
        <authorList>
            <person name="Watanabe M."/>
            <person name="Kojima H."/>
            <person name="Fukui M."/>
        </authorList>
    </citation>
    <scope>NUCLEOTIDE SEQUENCE [LARGE SCALE GENOMIC DNA]</scope>
    <source>
        <strain evidence="2 3">PP31</strain>
    </source>
</reference>
<feature type="transmembrane region" description="Helical" evidence="1">
    <location>
        <begin position="162"/>
        <end position="189"/>
    </location>
</feature>
<sequence>MKENSSTRVGQMRIAWSVIGICYCIVWIAPFLTDLSGQAFGSAENLANMRDSSQFGWHVIALLGAVSFAYSLEIEKRNWSGIFAGLAFVLMDAFNEMWNGLIFSATGGYSAYWMCSFPTGYQTLIGWNIEIIFNFLFWGLIITKGIPQDKEMKIFGINNRIVIAFSWALLGVIVEIVLNSFDALIWNYWWWSTRFPFFLLILAYFPFALITYFIYDLPSTKLQATFVGSMAGGLAVCYIVFIAVGWI</sequence>
<dbReference type="RefSeq" id="WP_155307766.1">
    <property type="nucleotide sequence ID" value="NZ_AP021875.1"/>
</dbReference>
<feature type="transmembrane region" description="Helical" evidence="1">
    <location>
        <begin position="79"/>
        <end position="101"/>
    </location>
</feature>
<protein>
    <recommendedName>
        <fullName evidence="4">Carotenoid biosynthesis protein</fullName>
    </recommendedName>
</protein>